<dbReference type="EMBL" id="CP106882">
    <property type="protein sequence ID" value="UYG53889.1"/>
    <property type="molecule type" value="Genomic_DNA"/>
</dbReference>
<name>A0ABY6GFV5_9BURK</name>
<gene>
    <name evidence="1" type="ORF">M9799_18320</name>
</gene>
<sequence length="226" mass="25297">MFLRDVVLGSPQARAKLEHRIQHLAMARELAYRTLVLNRCARFREMAAQARFDAFAEAILQGIGSSDPQALTVFTADDQLRMARMQNTLTAAQIGLIRRIMDSPRYADFVEYLSFESAETEIAAGFMDPSTGQKAPWMAAAALAYLRQSRFFLLLLADVSAADRALLQSHKLDGTRPSDLTAVDDGYLQALTALFERQLESASLRKKSLPKSDRCWPSTRFSTAMR</sequence>
<dbReference type="RefSeq" id="WP_231043803.1">
    <property type="nucleotide sequence ID" value="NZ_CP106882.1"/>
</dbReference>
<protein>
    <submittedName>
        <fullName evidence="1">Uncharacterized protein</fullName>
    </submittedName>
</protein>
<proteinExistence type="predicted"/>
<evidence type="ECO:0000313" key="2">
    <source>
        <dbReference type="Proteomes" id="UP001162800"/>
    </source>
</evidence>
<organism evidence="1 2">
    <name type="scientific">Comamonas endophytica</name>
    <dbReference type="NCBI Taxonomy" id="2949090"/>
    <lineage>
        <taxon>Bacteria</taxon>
        <taxon>Pseudomonadati</taxon>
        <taxon>Pseudomonadota</taxon>
        <taxon>Betaproteobacteria</taxon>
        <taxon>Burkholderiales</taxon>
        <taxon>Comamonadaceae</taxon>
        <taxon>Comamonas</taxon>
    </lineage>
</organism>
<dbReference type="Proteomes" id="UP001162800">
    <property type="component" value="Plasmid unnamed1"/>
</dbReference>
<accession>A0ABY6GFV5</accession>
<reference evidence="1" key="1">
    <citation type="submission" date="2022-09" db="EMBL/GenBank/DDBJ databases">
        <title>The complete genome of Acidovorax sp. 5MLIR.</title>
        <authorList>
            <person name="Liu L."/>
            <person name="Yue J."/>
            <person name="Yang F."/>
            <person name="Yuan J."/>
            <person name="Li L."/>
        </authorList>
    </citation>
    <scope>NUCLEOTIDE SEQUENCE</scope>
    <source>
        <strain evidence="1">5MLIR</strain>
        <plasmid evidence="1">unnamed1</plasmid>
    </source>
</reference>
<geneLocation type="plasmid" evidence="1 2">
    <name>unnamed1</name>
</geneLocation>
<keyword evidence="2" id="KW-1185">Reference proteome</keyword>
<keyword evidence="1" id="KW-0614">Plasmid</keyword>
<evidence type="ECO:0000313" key="1">
    <source>
        <dbReference type="EMBL" id="UYG53889.1"/>
    </source>
</evidence>